<sequence length="69" mass="7572">ALARDGRADTARLDAVRTGLAGVRRALAEAERLRDGYADRIRAIAEVVELLRETEAEARAVRDEVLAKI</sequence>
<feature type="non-terminal residue" evidence="1">
    <location>
        <position position="1"/>
    </location>
</feature>
<gene>
    <name evidence="1" type="ORF">G3I70_14855</name>
</gene>
<accession>A0A6L9QGF7</accession>
<reference evidence="1 2" key="1">
    <citation type="submission" date="2020-01" db="EMBL/GenBank/DDBJ databases">
        <title>Insect and environment-associated Actinomycetes.</title>
        <authorList>
            <person name="Currrie C."/>
            <person name="Chevrette M."/>
            <person name="Carlson C."/>
            <person name="Stubbendieck R."/>
            <person name="Wendt-Pienkowski E."/>
        </authorList>
    </citation>
    <scope>NUCLEOTIDE SEQUENCE [LARGE SCALE GENOMIC DNA]</scope>
    <source>
        <strain evidence="1 2">SID10258</strain>
    </source>
</reference>
<proteinExistence type="predicted"/>
<evidence type="ECO:0000313" key="1">
    <source>
        <dbReference type="EMBL" id="NEA23763.1"/>
    </source>
</evidence>
<dbReference type="AlphaFoldDB" id="A0A6L9QGF7"/>
<dbReference type="Proteomes" id="UP000475532">
    <property type="component" value="Unassembled WGS sequence"/>
</dbReference>
<name>A0A6L9QGF7_9ACTN</name>
<evidence type="ECO:0000313" key="2">
    <source>
        <dbReference type="Proteomes" id="UP000475532"/>
    </source>
</evidence>
<protein>
    <submittedName>
        <fullName evidence="1">Uncharacterized protein</fullName>
    </submittedName>
</protein>
<comment type="caution">
    <text evidence="1">The sequence shown here is derived from an EMBL/GenBank/DDBJ whole genome shotgun (WGS) entry which is preliminary data.</text>
</comment>
<organism evidence="1 2">
    <name type="scientific">Actinomadura bangladeshensis</name>
    <dbReference type="NCBI Taxonomy" id="453573"/>
    <lineage>
        <taxon>Bacteria</taxon>
        <taxon>Bacillati</taxon>
        <taxon>Actinomycetota</taxon>
        <taxon>Actinomycetes</taxon>
        <taxon>Streptosporangiales</taxon>
        <taxon>Thermomonosporaceae</taxon>
        <taxon>Actinomadura</taxon>
    </lineage>
</organism>
<dbReference type="EMBL" id="JAAGLI010000374">
    <property type="protein sequence ID" value="NEA23763.1"/>
    <property type="molecule type" value="Genomic_DNA"/>
</dbReference>
<feature type="non-terminal residue" evidence="1">
    <location>
        <position position="69"/>
    </location>
</feature>